<dbReference type="Proteomes" id="UP001415857">
    <property type="component" value="Unassembled WGS sequence"/>
</dbReference>
<evidence type="ECO:0000256" key="2">
    <source>
        <dbReference type="PROSITE-ProRule" id="PRU00708"/>
    </source>
</evidence>
<keyword evidence="4" id="KW-1185">Reference proteome</keyword>
<dbReference type="FunFam" id="1.25.40.10:FF:000090">
    <property type="entry name" value="Pentatricopeptide repeat-containing protein, chloroplastic"/>
    <property type="match status" value="1"/>
</dbReference>
<sequence>MLHHATSHNHFTFTYALKACSTLHALQKGLEIHAHVEKSGHCSDVFIQNSLLYFYVMEHDIASANRVFDLISYPDVVSWTSIVSGLSKCGLEEQAIIKFSSMDVRPNCTTIVSVLSACCYLRALKFGKAIHGYSLRNLNEDNIILDNAILEFYMKCGSLVHARYLFANMRNRDVVSWTTMVGGFVQRGFCEEAVGLFQEMVKRGEAEPNEATIVNVLSACSVLGTLSLGQWVHSYMSERHDLIVDGHLGNALINMYVKCGHMGMAIWVFNMLTVKDIVSWSTIISGMAMNGHGKQALQLFSLMLVHGVPSDGVTFIGLLSACSHAGLVNQGLSFFKAMNDVYGIMPQMQHYACVVDMYGRAGFLEEAEAFIRGMPVEADGPILGALLSACKIHGNERIFEQISRCLINTRGVSIGTLALLPNSNKIRDVLRCMGLKKMPGCSWIEVDASIHKHVELEKCHASAGK</sequence>
<dbReference type="FunFam" id="1.25.40.10:FF:000031">
    <property type="entry name" value="Pentatricopeptide repeat-containing protein mitochondrial"/>
    <property type="match status" value="1"/>
</dbReference>
<evidence type="ECO:0008006" key="5">
    <source>
        <dbReference type="Google" id="ProtNLM"/>
    </source>
</evidence>
<dbReference type="PANTHER" id="PTHR24015">
    <property type="entry name" value="OS07G0578800 PROTEIN-RELATED"/>
    <property type="match status" value="1"/>
</dbReference>
<feature type="repeat" description="PPR" evidence="2">
    <location>
        <begin position="276"/>
        <end position="310"/>
    </location>
</feature>
<name>A0AAP0RBS9_LIQFO</name>
<dbReference type="EMBL" id="JBBPBK010000012">
    <property type="protein sequence ID" value="KAK9274157.1"/>
    <property type="molecule type" value="Genomic_DNA"/>
</dbReference>
<gene>
    <name evidence="3" type="ORF">L1049_018971</name>
</gene>
<accession>A0AAP0RBS9</accession>
<dbReference type="AlphaFoldDB" id="A0AAP0RBS9"/>
<dbReference type="PROSITE" id="PS51375">
    <property type="entry name" value="PPR"/>
    <property type="match status" value="2"/>
</dbReference>
<dbReference type="Pfam" id="PF01535">
    <property type="entry name" value="PPR"/>
    <property type="match status" value="4"/>
</dbReference>
<organism evidence="3 4">
    <name type="scientific">Liquidambar formosana</name>
    <name type="common">Formosan gum</name>
    <dbReference type="NCBI Taxonomy" id="63359"/>
    <lineage>
        <taxon>Eukaryota</taxon>
        <taxon>Viridiplantae</taxon>
        <taxon>Streptophyta</taxon>
        <taxon>Embryophyta</taxon>
        <taxon>Tracheophyta</taxon>
        <taxon>Spermatophyta</taxon>
        <taxon>Magnoliopsida</taxon>
        <taxon>eudicotyledons</taxon>
        <taxon>Gunneridae</taxon>
        <taxon>Pentapetalae</taxon>
        <taxon>Saxifragales</taxon>
        <taxon>Altingiaceae</taxon>
        <taxon>Liquidambar</taxon>
    </lineage>
</organism>
<dbReference type="FunFam" id="1.25.40.10:FF:001645">
    <property type="entry name" value="Os04g0676200 protein"/>
    <property type="match status" value="1"/>
</dbReference>
<dbReference type="GO" id="GO:0009451">
    <property type="term" value="P:RNA modification"/>
    <property type="evidence" value="ECO:0007669"/>
    <property type="project" value="InterPro"/>
</dbReference>
<dbReference type="Pfam" id="PF13041">
    <property type="entry name" value="PPR_2"/>
    <property type="match status" value="1"/>
</dbReference>
<dbReference type="InterPro" id="IPR011990">
    <property type="entry name" value="TPR-like_helical_dom_sf"/>
</dbReference>
<keyword evidence="1" id="KW-0677">Repeat</keyword>
<evidence type="ECO:0000313" key="4">
    <source>
        <dbReference type="Proteomes" id="UP001415857"/>
    </source>
</evidence>
<evidence type="ECO:0000256" key="1">
    <source>
        <dbReference type="ARBA" id="ARBA00022737"/>
    </source>
</evidence>
<dbReference type="InterPro" id="IPR046960">
    <property type="entry name" value="PPR_At4g14850-like_plant"/>
</dbReference>
<evidence type="ECO:0000313" key="3">
    <source>
        <dbReference type="EMBL" id="KAK9274157.1"/>
    </source>
</evidence>
<dbReference type="PANTHER" id="PTHR24015:SF1063">
    <property type="entry name" value="OS12G0156900 PROTEIN"/>
    <property type="match status" value="1"/>
</dbReference>
<dbReference type="NCBIfam" id="TIGR00756">
    <property type="entry name" value="PPR"/>
    <property type="match status" value="2"/>
</dbReference>
<dbReference type="GO" id="GO:0003723">
    <property type="term" value="F:RNA binding"/>
    <property type="evidence" value="ECO:0007669"/>
    <property type="project" value="InterPro"/>
</dbReference>
<proteinExistence type="predicted"/>
<reference evidence="3 4" key="1">
    <citation type="journal article" date="2024" name="Plant J.">
        <title>Genome sequences and population genomics reveal climatic adaptation and genomic divergence between two closely related sweetgum species.</title>
        <authorList>
            <person name="Xu W.Q."/>
            <person name="Ren C.Q."/>
            <person name="Zhang X.Y."/>
            <person name="Comes H.P."/>
            <person name="Liu X.H."/>
            <person name="Li Y.G."/>
            <person name="Kettle C.J."/>
            <person name="Jalonen R."/>
            <person name="Gaisberger H."/>
            <person name="Ma Y.Z."/>
            <person name="Qiu Y.X."/>
        </authorList>
    </citation>
    <scope>NUCLEOTIDE SEQUENCE [LARGE SCALE GENOMIC DNA]</scope>
    <source>
        <strain evidence="3">Hangzhou</strain>
    </source>
</reference>
<comment type="caution">
    <text evidence="3">The sequence shown here is derived from an EMBL/GenBank/DDBJ whole genome shotgun (WGS) entry which is preliminary data.</text>
</comment>
<protein>
    <recommendedName>
        <fullName evidence="5">Pentatricopeptide repeat-containing protein</fullName>
    </recommendedName>
</protein>
<dbReference type="Gene3D" id="1.25.40.10">
    <property type="entry name" value="Tetratricopeptide repeat domain"/>
    <property type="match status" value="3"/>
</dbReference>
<feature type="repeat" description="PPR" evidence="2">
    <location>
        <begin position="173"/>
        <end position="207"/>
    </location>
</feature>
<dbReference type="InterPro" id="IPR002885">
    <property type="entry name" value="PPR_rpt"/>
</dbReference>